<feature type="transmembrane region" description="Helical" evidence="1">
    <location>
        <begin position="186"/>
        <end position="204"/>
    </location>
</feature>
<proteinExistence type="predicted"/>
<feature type="transmembrane region" description="Helical" evidence="1">
    <location>
        <begin position="93"/>
        <end position="112"/>
    </location>
</feature>
<dbReference type="PIRSF" id="PIRSF032086">
    <property type="entry name" value="UCP032086"/>
    <property type="match status" value="1"/>
</dbReference>
<keyword evidence="1" id="KW-1133">Transmembrane helix</keyword>
<organism evidence="3 4">
    <name type="scientific">Natronospira bacteriovora</name>
    <dbReference type="NCBI Taxonomy" id="3069753"/>
    <lineage>
        <taxon>Bacteria</taxon>
        <taxon>Pseudomonadati</taxon>
        <taxon>Pseudomonadota</taxon>
        <taxon>Gammaproteobacteria</taxon>
        <taxon>Natronospirales</taxon>
        <taxon>Natronospiraceae</taxon>
        <taxon>Natronospira</taxon>
    </lineage>
</organism>
<dbReference type="EMBL" id="JAVDDT010000003">
    <property type="protein sequence ID" value="MDQ2069362.1"/>
    <property type="molecule type" value="Genomic_DNA"/>
</dbReference>
<gene>
    <name evidence="3" type="ORF">RBH19_05720</name>
</gene>
<evidence type="ECO:0000256" key="1">
    <source>
        <dbReference type="SAM" id="Phobius"/>
    </source>
</evidence>
<dbReference type="Proteomes" id="UP001239019">
    <property type="component" value="Unassembled WGS sequence"/>
</dbReference>
<evidence type="ECO:0000313" key="4">
    <source>
        <dbReference type="Proteomes" id="UP001239019"/>
    </source>
</evidence>
<comment type="caution">
    <text evidence="3">The sequence shown here is derived from an EMBL/GenBank/DDBJ whole genome shotgun (WGS) entry which is preliminary data.</text>
</comment>
<keyword evidence="1" id="KW-0812">Transmembrane</keyword>
<feature type="transmembrane region" description="Helical" evidence="1">
    <location>
        <begin position="132"/>
        <end position="154"/>
    </location>
</feature>
<dbReference type="RefSeq" id="WP_306727863.1">
    <property type="nucleotide sequence ID" value="NZ_JAVDDT010000003.1"/>
</dbReference>
<evidence type="ECO:0000259" key="2">
    <source>
        <dbReference type="Pfam" id="PF06181"/>
    </source>
</evidence>
<protein>
    <submittedName>
        <fullName evidence="3">Urate hydroxylase PuuD</fullName>
    </submittedName>
</protein>
<reference evidence="3 4" key="1">
    <citation type="submission" date="2023-08" db="EMBL/GenBank/DDBJ databases">
        <title>Whole-genome sequencing of halo(alkali)philic microorganisms from hypersaline lakes.</title>
        <authorList>
            <person name="Sorokin D.Y."/>
            <person name="Abbas B."/>
            <person name="Merkel A.Y."/>
        </authorList>
    </citation>
    <scope>NUCLEOTIDE SEQUENCE [LARGE SCALE GENOMIC DNA]</scope>
    <source>
        <strain evidence="3 4">AB-CW4</strain>
    </source>
</reference>
<evidence type="ECO:0000313" key="3">
    <source>
        <dbReference type="EMBL" id="MDQ2069362.1"/>
    </source>
</evidence>
<dbReference type="InterPro" id="IPR016988">
    <property type="entry name" value="UCP032086"/>
</dbReference>
<feature type="domain" description="Urate oxidase N-terminal" evidence="2">
    <location>
        <begin position="137"/>
        <end position="206"/>
    </location>
</feature>
<dbReference type="InterPro" id="IPR010389">
    <property type="entry name" value="Urate_ox_N"/>
</dbReference>
<dbReference type="Pfam" id="PF06181">
    <property type="entry name" value="Urate_ox_N"/>
    <property type="match status" value="1"/>
</dbReference>
<sequence>MNPLNSIKGVWILGILLAFILAVAVNLAAGASWLNFQMLEFWRWTHIIAGITWIGLLYYFNFVQMPAVAAAGADSGGPGPAAINQYVAPRALLWFRWAAVVTWVSGAIYLSMIQQFANAFSLGFAGGFDASYGLPMGIGVWLGTIMLINVWVLIWPNQKKVLGLVEASDEAKAKAKKIATMASRTNVVLSIPMLMFMVAARHGLVF</sequence>
<keyword evidence="1" id="KW-0472">Membrane</keyword>
<name>A0ABU0W5W9_9GAMM</name>
<feature type="transmembrane region" description="Helical" evidence="1">
    <location>
        <begin position="41"/>
        <end position="60"/>
    </location>
</feature>
<accession>A0ABU0W5W9</accession>
<feature type="transmembrane region" description="Helical" evidence="1">
    <location>
        <begin position="12"/>
        <end position="35"/>
    </location>
</feature>
<keyword evidence="4" id="KW-1185">Reference proteome</keyword>